<proteinExistence type="predicted"/>
<organism evidence="1 2">
    <name type="scientific">Sphaerodactylus townsendi</name>
    <dbReference type="NCBI Taxonomy" id="933632"/>
    <lineage>
        <taxon>Eukaryota</taxon>
        <taxon>Metazoa</taxon>
        <taxon>Chordata</taxon>
        <taxon>Craniata</taxon>
        <taxon>Vertebrata</taxon>
        <taxon>Euteleostomi</taxon>
        <taxon>Lepidosauria</taxon>
        <taxon>Squamata</taxon>
        <taxon>Bifurcata</taxon>
        <taxon>Gekkota</taxon>
        <taxon>Sphaerodactylidae</taxon>
        <taxon>Sphaerodactylus</taxon>
    </lineage>
</organism>
<gene>
    <name evidence="1" type="primary">DHRS7B_2</name>
    <name evidence="1" type="ORF">K3G42_032146</name>
</gene>
<keyword evidence="2" id="KW-1185">Reference proteome</keyword>
<reference evidence="1" key="1">
    <citation type="submission" date="2021-08" db="EMBL/GenBank/DDBJ databases">
        <title>The first chromosome-level gecko genome reveals the dynamic sex chromosomes of Neotropical dwarf geckos (Sphaerodactylidae: Sphaerodactylus).</title>
        <authorList>
            <person name="Pinto B.J."/>
            <person name="Keating S.E."/>
            <person name="Gamble T."/>
        </authorList>
    </citation>
    <scope>NUCLEOTIDE SEQUENCE</scope>
    <source>
        <strain evidence="1">TG3544</strain>
    </source>
</reference>
<comment type="caution">
    <text evidence="1">The sequence shown here is derived from an EMBL/GenBank/DDBJ whole genome shotgun (WGS) entry which is preliminary data.</text>
</comment>
<protein>
    <submittedName>
        <fullName evidence="1">Dehydrogenase reductase SDR member 7B</fullName>
    </submittedName>
</protein>
<dbReference type="EMBL" id="CM037617">
    <property type="protein sequence ID" value="KAH8006175.1"/>
    <property type="molecule type" value="Genomic_DNA"/>
</dbReference>
<evidence type="ECO:0000313" key="2">
    <source>
        <dbReference type="Proteomes" id="UP000827872"/>
    </source>
</evidence>
<dbReference type="Proteomes" id="UP000827872">
    <property type="component" value="Linkage Group LG04"/>
</dbReference>
<accession>A0ACB8FMN2</accession>
<sequence>MALPLTGSGGSPGLHPDVNSVSFERLLNWRDGSQYGVMDKTTSQGQGAAEVAQEVLSAVGKRKKEVLVAGLTPSLAVYLRMFFPRLFFTLMAARARKERKAKES</sequence>
<name>A0ACB8FMN2_9SAUR</name>
<evidence type="ECO:0000313" key="1">
    <source>
        <dbReference type="EMBL" id="KAH8006175.1"/>
    </source>
</evidence>